<comment type="caution">
    <text evidence="1">The sequence shown here is derived from an EMBL/GenBank/DDBJ whole genome shotgun (WGS) entry which is preliminary data.</text>
</comment>
<keyword evidence="2" id="KW-1185">Reference proteome</keyword>
<protein>
    <submittedName>
        <fullName evidence="1">Uncharacterized protein</fullName>
    </submittedName>
</protein>
<dbReference type="EMBL" id="JAHUZN010000005">
    <property type="protein sequence ID" value="KAG8492654.1"/>
    <property type="molecule type" value="Genomic_DNA"/>
</dbReference>
<evidence type="ECO:0000313" key="2">
    <source>
        <dbReference type="Proteomes" id="UP000701853"/>
    </source>
</evidence>
<sequence>MDSGVDYVRGRANTLATPKIDDIKSDSIWSRILLTSSNVDFNEANKDWKAIKRCVAGVDSDVEARVVRAWRCKPCVVEVVGGCGAREP</sequence>
<accession>A0A8J6D1S5</accession>
<organism evidence="1 2">
    <name type="scientific">Gossypium anomalum</name>
    <dbReference type="NCBI Taxonomy" id="47600"/>
    <lineage>
        <taxon>Eukaryota</taxon>
        <taxon>Viridiplantae</taxon>
        <taxon>Streptophyta</taxon>
        <taxon>Embryophyta</taxon>
        <taxon>Tracheophyta</taxon>
        <taxon>Spermatophyta</taxon>
        <taxon>Magnoliopsida</taxon>
        <taxon>eudicotyledons</taxon>
        <taxon>Gunneridae</taxon>
        <taxon>Pentapetalae</taxon>
        <taxon>rosids</taxon>
        <taxon>malvids</taxon>
        <taxon>Malvales</taxon>
        <taxon>Malvaceae</taxon>
        <taxon>Malvoideae</taxon>
        <taxon>Gossypium</taxon>
    </lineage>
</organism>
<evidence type="ECO:0000313" key="1">
    <source>
        <dbReference type="EMBL" id="KAG8492654.1"/>
    </source>
</evidence>
<name>A0A8J6D1S5_9ROSI</name>
<gene>
    <name evidence="1" type="ORF">CXB51_010114</name>
</gene>
<dbReference type="AlphaFoldDB" id="A0A8J6D1S5"/>
<dbReference type="Proteomes" id="UP000701853">
    <property type="component" value="Chromosome 5"/>
</dbReference>
<proteinExistence type="predicted"/>
<reference evidence="1 2" key="1">
    <citation type="journal article" date="2021" name="bioRxiv">
        <title>The Gossypium anomalum genome as a resource for cotton improvement and evolutionary analysis of hybrid incompatibility.</title>
        <authorList>
            <person name="Grover C.E."/>
            <person name="Yuan D."/>
            <person name="Arick M.A."/>
            <person name="Miller E.R."/>
            <person name="Hu G."/>
            <person name="Peterson D.G."/>
            <person name="Wendel J.F."/>
            <person name="Udall J.A."/>
        </authorList>
    </citation>
    <scope>NUCLEOTIDE SEQUENCE [LARGE SCALE GENOMIC DNA]</scope>
    <source>
        <strain evidence="1">JFW-Udall</strain>
        <tissue evidence="1">Leaf</tissue>
    </source>
</reference>